<reference evidence="5 6" key="1">
    <citation type="journal article" date="2019" name="Int. J. Syst. Evol. Microbiol.">
        <title>The Global Catalogue of Microorganisms (GCM) 10K type strain sequencing project: providing services to taxonomists for standard genome sequencing and annotation.</title>
        <authorList>
            <consortium name="The Broad Institute Genomics Platform"/>
            <consortium name="The Broad Institute Genome Sequencing Center for Infectious Disease"/>
            <person name="Wu L."/>
            <person name="Ma J."/>
        </authorList>
    </citation>
    <scope>NUCLEOTIDE SEQUENCE [LARGE SCALE GENOMIC DNA]</scope>
    <source>
        <strain evidence="5 6">CGMCC 1.12543</strain>
    </source>
</reference>
<comment type="caution">
    <text evidence="5">The sequence shown here is derived from an EMBL/GenBank/DDBJ whole genome shotgun (WGS) entry which is preliminary data.</text>
</comment>
<dbReference type="InterPro" id="IPR011042">
    <property type="entry name" value="6-blade_b-propeller_TolB-like"/>
</dbReference>
<dbReference type="SUPFAM" id="SSF69304">
    <property type="entry name" value="Tricorn protease N-terminal domain"/>
    <property type="match status" value="1"/>
</dbReference>
<dbReference type="PANTHER" id="PTHR42776:SF27">
    <property type="entry name" value="DIPEPTIDYL PEPTIDASE FAMILY MEMBER 6"/>
    <property type="match status" value="1"/>
</dbReference>
<dbReference type="PANTHER" id="PTHR42776">
    <property type="entry name" value="SERINE PEPTIDASE S9 FAMILY MEMBER"/>
    <property type="match status" value="1"/>
</dbReference>
<evidence type="ECO:0000256" key="2">
    <source>
        <dbReference type="ARBA" id="ARBA00022825"/>
    </source>
</evidence>
<keyword evidence="2" id="KW-0720">Serine protease</keyword>
<feature type="compositionally biased region" description="Basic and acidic residues" evidence="3">
    <location>
        <begin position="82"/>
        <end position="107"/>
    </location>
</feature>
<feature type="region of interest" description="Disordered" evidence="3">
    <location>
        <begin position="33"/>
        <end position="148"/>
    </location>
</feature>
<dbReference type="Pfam" id="PF00326">
    <property type="entry name" value="Peptidase_S9"/>
    <property type="match status" value="1"/>
</dbReference>
<feature type="region of interest" description="Disordered" evidence="3">
    <location>
        <begin position="710"/>
        <end position="731"/>
    </location>
</feature>
<dbReference type="GO" id="GO:0008233">
    <property type="term" value="F:peptidase activity"/>
    <property type="evidence" value="ECO:0007669"/>
    <property type="project" value="UniProtKB-ARBA"/>
</dbReference>
<dbReference type="AlphaFoldDB" id="A0ABD5RHC5"/>
<accession>A0ABD5RHC5</accession>
<gene>
    <name evidence="5" type="ORF">ACFPYI_01435</name>
</gene>
<keyword evidence="6" id="KW-1185">Reference proteome</keyword>
<dbReference type="Gene3D" id="3.40.50.1820">
    <property type="entry name" value="alpha/beta hydrolase"/>
    <property type="match status" value="1"/>
</dbReference>
<dbReference type="Proteomes" id="UP001596099">
    <property type="component" value="Unassembled WGS sequence"/>
</dbReference>
<dbReference type="InterPro" id="IPR011659">
    <property type="entry name" value="WD40"/>
</dbReference>
<dbReference type="InterPro" id="IPR029058">
    <property type="entry name" value="AB_hydrolase_fold"/>
</dbReference>
<evidence type="ECO:0000259" key="4">
    <source>
        <dbReference type="Pfam" id="PF00326"/>
    </source>
</evidence>
<name>A0ABD5RHC5_9EURY</name>
<dbReference type="Pfam" id="PF07676">
    <property type="entry name" value="PD40"/>
    <property type="match status" value="3"/>
</dbReference>
<dbReference type="InterPro" id="IPR001375">
    <property type="entry name" value="Peptidase_S9_cat"/>
</dbReference>
<dbReference type="Gene3D" id="2.120.10.30">
    <property type="entry name" value="TolB, C-terminal domain"/>
    <property type="match status" value="2"/>
</dbReference>
<feature type="compositionally biased region" description="Acidic residues" evidence="3">
    <location>
        <begin position="108"/>
        <end position="135"/>
    </location>
</feature>
<feature type="domain" description="Peptidase S9 prolyl oligopeptidase catalytic" evidence="4">
    <location>
        <begin position="513"/>
        <end position="712"/>
    </location>
</feature>
<keyword evidence="2" id="KW-0645">Protease</keyword>
<proteinExistence type="predicted"/>
<evidence type="ECO:0000256" key="1">
    <source>
        <dbReference type="ARBA" id="ARBA00022801"/>
    </source>
</evidence>
<organism evidence="5 6">
    <name type="scientific">Halomarina salina</name>
    <dbReference type="NCBI Taxonomy" id="1872699"/>
    <lineage>
        <taxon>Archaea</taxon>
        <taxon>Methanobacteriati</taxon>
        <taxon>Methanobacteriota</taxon>
        <taxon>Stenosarchaea group</taxon>
        <taxon>Halobacteria</taxon>
        <taxon>Halobacteriales</taxon>
        <taxon>Natronomonadaceae</taxon>
        <taxon>Halomarina</taxon>
    </lineage>
</organism>
<dbReference type="RefSeq" id="WP_247418573.1">
    <property type="nucleotide sequence ID" value="NZ_JALLGW010000002.1"/>
</dbReference>
<feature type="compositionally biased region" description="Polar residues" evidence="3">
    <location>
        <begin position="62"/>
        <end position="74"/>
    </location>
</feature>
<keyword evidence="1" id="KW-0378">Hydrolase</keyword>
<sequence>MDPVPTAAYYDRTLVESPTLSPDGDRVAFVAREFDPDEDERRSSVFVAPTDGSREPHRLTRSSDASSPTFSPDGSTLAVLMTRDRDLALRVGRDASDADDGEKARDDGETDADEGDETGEEGQSADEDEADDDSGSDDRASGDRRSQVWTFDLEWGGDARQVTTREHGVGEFDWSPSGDRLVIAARDPTDDEQAALDQRDEGGPIETERLQHKRDGSGWLDTVRTYLFVVDVETRDTERLDETGLRPSAGEATTGRQPAWGRAGIAFLGYDGAAPDDTYATDVFLADPDDGSVECVTSGEATRRSPTWSPDGSRLAVRARDPENWYRPEELRVLDPETGEERDVSAGLDRTLGWAAPRWLDDESLVCLLGDGGWSRFARFHLDGDPERVYESQSRAETLRAFDHAEGTLAVTLSDPESGTELYTMPVAALDESAGENDGHEERTRLTAATDPLVDEYGPLNARRVEFDSDGQSVEGIAYYPADFDPNDPDPRPFLLDIHGGPMSYDAPGWDFDALFWTTRGYVVFRVNYRGSTSYGRSFSEQLKGRWNTLEVQDLQAGVDWMIDAGWADPERLFCTGFSQGGVNTAYLVTRTDRFAAAAAEHGVYDLASSFGTDDSQNWLEADFGLPWENPQGYRDASSIADVGNVRTPLLVTAGENDWRCPPTQAEQLYVSVRKQGVDAKLVVYQGEHHAITDPDRAIHRLEELESWFGRYGGPTAGESGDDAGDEPSEN</sequence>
<dbReference type="SUPFAM" id="SSF53474">
    <property type="entry name" value="alpha/beta-Hydrolases"/>
    <property type="match status" value="1"/>
</dbReference>
<evidence type="ECO:0000313" key="5">
    <source>
        <dbReference type="EMBL" id="MFC5969984.1"/>
    </source>
</evidence>
<protein>
    <submittedName>
        <fullName evidence="5">S9 family peptidase</fullName>
    </submittedName>
</protein>
<evidence type="ECO:0000313" key="6">
    <source>
        <dbReference type="Proteomes" id="UP001596099"/>
    </source>
</evidence>
<feature type="compositionally biased region" description="Basic and acidic residues" evidence="3">
    <location>
        <begin position="136"/>
        <end position="146"/>
    </location>
</feature>
<dbReference type="EMBL" id="JBHSQH010000001">
    <property type="protein sequence ID" value="MFC5969984.1"/>
    <property type="molecule type" value="Genomic_DNA"/>
</dbReference>
<evidence type="ECO:0000256" key="3">
    <source>
        <dbReference type="SAM" id="MobiDB-lite"/>
    </source>
</evidence>
<feature type="compositionally biased region" description="Acidic residues" evidence="3">
    <location>
        <begin position="720"/>
        <end position="731"/>
    </location>
</feature>